<dbReference type="AlphaFoldDB" id="A0A978ULG7"/>
<comment type="subcellular location">
    <subcellularLocation>
        <location evidence="1">Membrane</location>
        <topology evidence="1">Multi-pass membrane protein</topology>
    </subcellularLocation>
</comment>
<evidence type="ECO:0000256" key="4">
    <source>
        <dbReference type="ARBA" id="ARBA00022840"/>
    </source>
</evidence>
<proteinExistence type="predicted"/>
<evidence type="ECO:0000256" key="7">
    <source>
        <dbReference type="SAM" id="Phobius"/>
    </source>
</evidence>
<keyword evidence="5 7" id="KW-1133">Transmembrane helix</keyword>
<dbReference type="PANTHER" id="PTHR43394">
    <property type="entry name" value="ATP-DEPENDENT PERMEASE MDL1, MITOCHONDRIAL"/>
    <property type="match status" value="1"/>
</dbReference>
<reference evidence="10" key="1">
    <citation type="journal article" date="2021" name="Front. Plant Sci.">
        <title>Chromosome-Scale Genome Assembly for Chinese Sour Jujube and Insights Into Its Genome Evolution and Domestication Signature.</title>
        <authorList>
            <person name="Shen L.-Y."/>
            <person name="Luo H."/>
            <person name="Wang X.-L."/>
            <person name="Wang X.-M."/>
            <person name="Qiu X.-J."/>
            <person name="Liu H."/>
            <person name="Zhou S.-S."/>
            <person name="Jia K.-H."/>
            <person name="Nie S."/>
            <person name="Bao Y.-T."/>
            <person name="Zhang R.-G."/>
            <person name="Yun Q.-Z."/>
            <person name="Chai Y.-H."/>
            <person name="Lu J.-Y."/>
            <person name="Li Y."/>
            <person name="Zhao S.-W."/>
            <person name="Mao J.-F."/>
            <person name="Jia S.-G."/>
            <person name="Mao Y.-M."/>
        </authorList>
    </citation>
    <scope>NUCLEOTIDE SEQUENCE</scope>
    <source>
        <strain evidence="10">AT0</strain>
        <tissue evidence="10">Leaf</tissue>
    </source>
</reference>
<dbReference type="InterPro" id="IPR011527">
    <property type="entry name" value="ABC1_TM_dom"/>
</dbReference>
<dbReference type="InterPro" id="IPR036640">
    <property type="entry name" value="ABC1_TM_sf"/>
</dbReference>
<feature type="domain" description="ABC transporter" evidence="8">
    <location>
        <begin position="486"/>
        <end position="728"/>
    </location>
</feature>
<dbReference type="Gene3D" id="3.40.50.300">
    <property type="entry name" value="P-loop containing nucleotide triphosphate hydrolases"/>
    <property type="match status" value="1"/>
</dbReference>
<evidence type="ECO:0000256" key="1">
    <source>
        <dbReference type="ARBA" id="ARBA00004141"/>
    </source>
</evidence>
<accession>A0A978ULG7</accession>
<dbReference type="InterPro" id="IPR039421">
    <property type="entry name" value="Type_1_exporter"/>
</dbReference>
<evidence type="ECO:0000256" key="5">
    <source>
        <dbReference type="ARBA" id="ARBA00022989"/>
    </source>
</evidence>
<evidence type="ECO:0000313" key="10">
    <source>
        <dbReference type="EMBL" id="KAH7515669.1"/>
    </source>
</evidence>
<protein>
    <recommendedName>
        <fullName evidence="12">ABC transporter B family member 26, chloroplastic</fullName>
    </recommendedName>
</protein>
<dbReference type="PROSITE" id="PS50929">
    <property type="entry name" value="ABC_TM1F"/>
    <property type="match status" value="1"/>
</dbReference>
<feature type="domain" description="ABC transmembrane type-1" evidence="9">
    <location>
        <begin position="146"/>
        <end position="424"/>
    </location>
</feature>
<dbReference type="GO" id="GO:0005524">
    <property type="term" value="F:ATP binding"/>
    <property type="evidence" value="ECO:0007669"/>
    <property type="project" value="UniProtKB-KW"/>
</dbReference>
<dbReference type="InterPro" id="IPR003439">
    <property type="entry name" value="ABC_transporter-like_ATP-bd"/>
</dbReference>
<feature type="transmembrane region" description="Helical" evidence="7">
    <location>
        <begin position="143"/>
        <end position="166"/>
    </location>
</feature>
<evidence type="ECO:0000259" key="8">
    <source>
        <dbReference type="PROSITE" id="PS50893"/>
    </source>
</evidence>
<evidence type="ECO:0000259" key="9">
    <source>
        <dbReference type="PROSITE" id="PS50929"/>
    </source>
</evidence>
<dbReference type="SMART" id="SM00382">
    <property type="entry name" value="AAA"/>
    <property type="match status" value="1"/>
</dbReference>
<dbReference type="FunFam" id="1.20.1560.10:FF:000059">
    <property type="entry name" value="ABC transporter B family member 26, chloroplastic"/>
    <property type="match status" value="1"/>
</dbReference>
<dbReference type="InterPro" id="IPR017871">
    <property type="entry name" value="ABC_transporter-like_CS"/>
</dbReference>
<dbReference type="PRINTS" id="PR01896">
    <property type="entry name" value="TAP1PROTEIN"/>
</dbReference>
<name>A0A978ULG7_ZIZJJ</name>
<dbReference type="Pfam" id="PF00664">
    <property type="entry name" value="ABC_membrane"/>
    <property type="match status" value="1"/>
</dbReference>
<dbReference type="SUPFAM" id="SSF90123">
    <property type="entry name" value="ABC transporter transmembrane region"/>
    <property type="match status" value="1"/>
</dbReference>
<keyword evidence="4" id="KW-0067">ATP-binding</keyword>
<dbReference type="Proteomes" id="UP000813462">
    <property type="component" value="Unassembled WGS sequence"/>
</dbReference>
<dbReference type="EMBL" id="JAEACU010000010">
    <property type="protein sequence ID" value="KAH7515669.1"/>
    <property type="molecule type" value="Genomic_DNA"/>
</dbReference>
<dbReference type="InterPro" id="IPR003593">
    <property type="entry name" value="AAA+_ATPase"/>
</dbReference>
<feature type="transmembrane region" description="Helical" evidence="7">
    <location>
        <begin position="187"/>
        <end position="213"/>
    </location>
</feature>
<evidence type="ECO:0008006" key="12">
    <source>
        <dbReference type="Google" id="ProtNLM"/>
    </source>
</evidence>
<organism evidence="10 11">
    <name type="scientific">Ziziphus jujuba var. spinosa</name>
    <dbReference type="NCBI Taxonomy" id="714518"/>
    <lineage>
        <taxon>Eukaryota</taxon>
        <taxon>Viridiplantae</taxon>
        <taxon>Streptophyta</taxon>
        <taxon>Embryophyta</taxon>
        <taxon>Tracheophyta</taxon>
        <taxon>Spermatophyta</taxon>
        <taxon>Magnoliopsida</taxon>
        <taxon>eudicotyledons</taxon>
        <taxon>Gunneridae</taxon>
        <taxon>Pentapetalae</taxon>
        <taxon>rosids</taxon>
        <taxon>fabids</taxon>
        <taxon>Rosales</taxon>
        <taxon>Rhamnaceae</taxon>
        <taxon>Paliureae</taxon>
        <taxon>Ziziphus</taxon>
    </lineage>
</organism>
<sequence length="734" mass="82529">MALTMALPLCNNAQPRLFSSLHRRQTPFGAHQKQLHFATINELRFSSSRPKFNLRRILLPPPKSSSINGYSVQSSPEFVKDSGEAEVDRFERVKRWIDFVRSILPGGKWWNSDDEVETRILAEPVTVSRALLRMWELVAEERWIIFASFSALIVAALSEISIPHFLTASIFAAQSREIAVFHRNVRLLILFCITSGICSGIRGCFFGFANALLVKRMRETLYSTLLRQDISFFDSETVGDLTSRLGADCQQVSRVIGSDLNLIFRNGTGSLIYLIILSWQLGLCTLLICSALAAVMLLYGRYQKKAARLIQEFTASANEVSQETFSLMRTVRVYGTEDEELGRYNQWLGKLVDIGLKKSVAYGFWNLSFNFLYHSTQVIAVLLGGMSILAGHITAEQLTKFILYSEWLIYSTWWVGDNLSSLMESIGASEKVFQLMDLLPSDQFTSKGKQFINLKNYRIMDKVGRADWMYRVHKCIFLLSFKAISMHLDTLSGSSRPKFMNTPVPVLQNVSISLHPNEVVAIVGLSGSGKSTVVSLLLRLYEPTGGQILIDGFSLKELDVMWWRERVGFVGQEPKLFRMDISSNIKYGCTRNVRQEDVEWAAKQAYAHDFISALPNGYKTLVDDDLLSGGQKQRIAIARAILRDPTVLILDEATSALDAESEHNVKGVLRAVRSDVATKRTVIVIAHRLSTIQAADRIVVMDGGKIVEIGSHRELLHKDGLYARLTKRQVDAVA</sequence>
<dbReference type="GO" id="GO:0015421">
    <property type="term" value="F:ABC-type oligopeptide transporter activity"/>
    <property type="evidence" value="ECO:0007669"/>
    <property type="project" value="TreeGrafter"/>
</dbReference>
<dbReference type="PANTHER" id="PTHR43394:SF19">
    <property type="entry name" value="ABC TRANSPORTER B FAMILY"/>
    <property type="match status" value="1"/>
</dbReference>
<evidence type="ECO:0000256" key="3">
    <source>
        <dbReference type="ARBA" id="ARBA00022741"/>
    </source>
</evidence>
<dbReference type="SUPFAM" id="SSF52540">
    <property type="entry name" value="P-loop containing nucleoside triphosphate hydrolases"/>
    <property type="match status" value="1"/>
</dbReference>
<feature type="transmembrane region" description="Helical" evidence="7">
    <location>
        <begin position="271"/>
        <end position="299"/>
    </location>
</feature>
<dbReference type="PROSITE" id="PS00211">
    <property type="entry name" value="ABC_TRANSPORTER_1"/>
    <property type="match status" value="1"/>
</dbReference>
<keyword evidence="3" id="KW-0547">Nucleotide-binding</keyword>
<gene>
    <name evidence="10" type="ORF">FEM48_Zijuj10G0051100</name>
</gene>
<evidence type="ECO:0000256" key="6">
    <source>
        <dbReference type="ARBA" id="ARBA00023136"/>
    </source>
</evidence>
<dbReference type="CDD" id="cd18572">
    <property type="entry name" value="ABC_6TM_TAP"/>
    <property type="match status" value="1"/>
</dbReference>
<dbReference type="InterPro" id="IPR027417">
    <property type="entry name" value="P-loop_NTPase"/>
</dbReference>
<keyword evidence="6 7" id="KW-0472">Membrane</keyword>
<dbReference type="GO" id="GO:0016020">
    <property type="term" value="C:membrane"/>
    <property type="evidence" value="ECO:0007669"/>
    <property type="project" value="UniProtKB-SubCell"/>
</dbReference>
<keyword evidence="2 7" id="KW-0812">Transmembrane</keyword>
<evidence type="ECO:0000313" key="11">
    <source>
        <dbReference type="Proteomes" id="UP000813462"/>
    </source>
</evidence>
<dbReference type="GO" id="GO:0016887">
    <property type="term" value="F:ATP hydrolysis activity"/>
    <property type="evidence" value="ECO:0007669"/>
    <property type="project" value="InterPro"/>
</dbReference>
<dbReference type="Pfam" id="PF00005">
    <property type="entry name" value="ABC_tran"/>
    <property type="match status" value="1"/>
</dbReference>
<dbReference type="PROSITE" id="PS50893">
    <property type="entry name" value="ABC_TRANSPORTER_2"/>
    <property type="match status" value="1"/>
</dbReference>
<dbReference type="Gene3D" id="1.20.1560.10">
    <property type="entry name" value="ABC transporter type 1, transmembrane domain"/>
    <property type="match status" value="1"/>
</dbReference>
<dbReference type="FunFam" id="3.40.50.300:FF:000218">
    <property type="entry name" value="Multidrug ABC transporter ATP-binding protein"/>
    <property type="match status" value="1"/>
</dbReference>
<comment type="caution">
    <text evidence="10">The sequence shown here is derived from an EMBL/GenBank/DDBJ whole genome shotgun (WGS) entry which is preliminary data.</text>
</comment>
<evidence type="ECO:0000256" key="2">
    <source>
        <dbReference type="ARBA" id="ARBA00022692"/>
    </source>
</evidence>